<feature type="region of interest" description="Disordered" evidence="1">
    <location>
        <begin position="1"/>
        <end position="102"/>
    </location>
</feature>
<feature type="compositionally biased region" description="Basic and acidic residues" evidence="1">
    <location>
        <begin position="7"/>
        <end position="16"/>
    </location>
</feature>
<feature type="compositionally biased region" description="Polar residues" evidence="1">
    <location>
        <begin position="40"/>
        <end position="49"/>
    </location>
</feature>
<evidence type="ECO:0000313" key="2">
    <source>
        <dbReference type="EMBL" id="KAK2742022.1"/>
    </source>
</evidence>
<gene>
    <name evidence="2" type="ORF">CKAH01_01449</name>
</gene>
<feature type="compositionally biased region" description="Basic and acidic residues" evidence="1">
    <location>
        <begin position="93"/>
        <end position="102"/>
    </location>
</feature>
<organism evidence="2 3">
    <name type="scientific">Colletotrichum kahawae</name>
    <name type="common">Coffee berry disease fungus</name>
    <dbReference type="NCBI Taxonomy" id="34407"/>
    <lineage>
        <taxon>Eukaryota</taxon>
        <taxon>Fungi</taxon>
        <taxon>Dikarya</taxon>
        <taxon>Ascomycota</taxon>
        <taxon>Pezizomycotina</taxon>
        <taxon>Sordariomycetes</taxon>
        <taxon>Hypocreomycetidae</taxon>
        <taxon>Glomerellales</taxon>
        <taxon>Glomerellaceae</taxon>
        <taxon>Colletotrichum</taxon>
        <taxon>Colletotrichum gloeosporioides species complex</taxon>
    </lineage>
</organism>
<name>A0AAD9Y7A8_COLKA</name>
<reference evidence="2" key="1">
    <citation type="submission" date="2023-02" db="EMBL/GenBank/DDBJ databases">
        <title>Colletotrichum kahawae CIFC_Que2 genome sequencing and assembly.</title>
        <authorList>
            <person name="Baroncelli R."/>
        </authorList>
    </citation>
    <scope>NUCLEOTIDE SEQUENCE</scope>
    <source>
        <strain evidence="2">CIFC_Que2</strain>
    </source>
</reference>
<dbReference type="AlphaFoldDB" id="A0AAD9Y7A8"/>
<keyword evidence="3" id="KW-1185">Reference proteome</keyword>
<comment type="caution">
    <text evidence="2">The sequence shown here is derived from an EMBL/GenBank/DDBJ whole genome shotgun (WGS) entry which is preliminary data.</text>
</comment>
<evidence type="ECO:0000256" key="1">
    <source>
        <dbReference type="SAM" id="MobiDB-lite"/>
    </source>
</evidence>
<proteinExistence type="predicted"/>
<dbReference type="Proteomes" id="UP001281614">
    <property type="component" value="Unassembled WGS sequence"/>
</dbReference>
<dbReference type="EMBL" id="VYYT01000333">
    <property type="protein sequence ID" value="KAK2742022.1"/>
    <property type="molecule type" value="Genomic_DNA"/>
</dbReference>
<sequence length="163" mass="18471">MSGEEDREMRSGDGGRRSKRTSRRRVTEADEDLVVRIVRQTDSTAQQSRAEPCPSVERFQQSAQVGEEAAQEEEESEERSVREPIVKRGRGMGKRDASEEKWQRQQQHYAAVCDGPAWERLSEHVSIEEDVFIGGRQHRLAEHSAVCVTGALAIQDRARKQAP</sequence>
<accession>A0AAD9Y7A8</accession>
<protein>
    <submittedName>
        <fullName evidence="2">Uncharacterized protein</fullName>
    </submittedName>
</protein>
<evidence type="ECO:0000313" key="3">
    <source>
        <dbReference type="Proteomes" id="UP001281614"/>
    </source>
</evidence>